<dbReference type="InterPro" id="IPR036465">
    <property type="entry name" value="vWFA_dom_sf"/>
</dbReference>
<dbReference type="CDD" id="cd00198">
    <property type="entry name" value="vWFA"/>
    <property type="match status" value="1"/>
</dbReference>
<accession>A0AAD5XFB5</accession>
<evidence type="ECO:0000313" key="3">
    <source>
        <dbReference type="EMBL" id="KAJ3111722.1"/>
    </source>
</evidence>
<feature type="chain" id="PRO_5042114507" description="VWFA domain-containing protein" evidence="1">
    <location>
        <begin position="20"/>
        <end position="165"/>
    </location>
</feature>
<feature type="non-terminal residue" evidence="3">
    <location>
        <position position="165"/>
    </location>
</feature>
<protein>
    <recommendedName>
        <fullName evidence="2">VWFA domain-containing protein</fullName>
    </recommendedName>
</protein>
<dbReference type="EMBL" id="JADGJH010001603">
    <property type="protein sequence ID" value="KAJ3111722.1"/>
    <property type="molecule type" value="Genomic_DNA"/>
</dbReference>
<keyword evidence="4" id="KW-1185">Reference proteome</keyword>
<dbReference type="Proteomes" id="UP001211907">
    <property type="component" value="Unassembled WGS sequence"/>
</dbReference>
<proteinExistence type="predicted"/>
<organism evidence="3 4">
    <name type="scientific">Physocladia obscura</name>
    <dbReference type="NCBI Taxonomy" id="109957"/>
    <lineage>
        <taxon>Eukaryota</taxon>
        <taxon>Fungi</taxon>
        <taxon>Fungi incertae sedis</taxon>
        <taxon>Chytridiomycota</taxon>
        <taxon>Chytridiomycota incertae sedis</taxon>
        <taxon>Chytridiomycetes</taxon>
        <taxon>Chytridiales</taxon>
        <taxon>Chytriomycetaceae</taxon>
        <taxon>Physocladia</taxon>
    </lineage>
</organism>
<dbReference type="InterPro" id="IPR002035">
    <property type="entry name" value="VWF_A"/>
</dbReference>
<dbReference type="Pfam" id="PF13519">
    <property type="entry name" value="VWA_2"/>
    <property type="match status" value="1"/>
</dbReference>
<dbReference type="SUPFAM" id="SSF53300">
    <property type="entry name" value="vWA-like"/>
    <property type="match status" value="1"/>
</dbReference>
<dbReference type="PROSITE" id="PS50234">
    <property type="entry name" value="VWFA"/>
    <property type="match status" value="1"/>
</dbReference>
<dbReference type="Gene3D" id="3.40.50.410">
    <property type="entry name" value="von Willebrand factor, type A domain"/>
    <property type="match status" value="1"/>
</dbReference>
<keyword evidence="1" id="KW-0732">Signal</keyword>
<dbReference type="AlphaFoldDB" id="A0AAD5XFB5"/>
<name>A0AAD5XFB5_9FUNG</name>
<evidence type="ECO:0000313" key="4">
    <source>
        <dbReference type="Proteomes" id="UP001211907"/>
    </source>
</evidence>
<evidence type="ECO:0000256" key="1">
    <source>
        <dbReference type="SAM" id="SignalP"/>
    </source>
</evidence>
<gene>
    <name evidence="3" type="ORF">HK100_002594</name>
</gene>
<reference evidence="3" key="1">
    <citation type="submission" date="2020-05" db="EMBL/GenBank/DDBJ databases">
        <title>Phylogenomic resolution of chytrid fungi.</title>
        <authorList>
            <person name="Stajich J.E."/>
            <person name="Amses K."/>
            <person name="Simmons R."/>
            <person name="Seto K."/>
            <person name="Myers J."/>
            <person name="Bonds A."/>
            <person name="Quandt C.A."/>
            <person name="Barry K."/>
            <person name="Liu P."/>
            <person name="Grigoriev I."/>
            <person name="Longcore J.E."/>
            <person name="James T.Y."/>
        </authorList>
    </citation>
    <scope>NUCLEOTIDE SEQUENCE</scope>
    <source>
        <strain evidence="3">JEL0513</strain>
    </source>
</reference>
<evidence type="ECO:0000259" key="2">
    <source>
        <dbReference type="PROSITE" id="PS50234"/>
    </source>
</evidence>
<feature type="domain" description="VWFA" evidence="2">
    <location>
        <begin position="35"/>
        <end position="165"/>
    </location>
</feature>
<feature type="signal peptide" evidence="1">
    <location>
        <begin position="1"/>
        <end position="19"/>
    </location>
</feature>
<sequence length="165" mass="17600">MIITIVLFALSAATMPTNTSLTTASLCQADSIAADFLFLIDGSSSMCAYNLQFATNFSLLIDQISDKNIDARFSVVAFGGTPSIILPFSADVATAKIALSSVNCSRSGWEAGLEAIRMTLQNSGADMDKSMCMTSNSATCILEWRNNATRQIIMATDEDSDIPTN</sequence>
<comment type="caution">
    <text evidence="3">The sequence shown here is derived from an EMBL/GenBank/DDBJ whole genome shotgun (WGS) entry which is preliminary data.</text>
</comment>